<evidence type="ECO:0008006" key="4">
    <source>
        <dbReference type="Google" id="ProtNLM"/>
    </source>
</evidence>
<dbReference type="EMBL" id="JAVFWL010000001">
    <property type="protein sequence ID" value="KAK6725441.1"/>
    <property type="molecule type" value="Genomic_DNA"/>
</dbReference>
<evidence type="ECO:0000313" key="3">
    <source>
        <dbReference type="Proteomes" id="UP001303046"/>
    </source>
</evidence>
<sequence>MKLLVTYVVTSMATVLRKSNYSATNMKFHAVAFLLLVSSTSGKIRCYDCISPKNTVSWGSYCTEQRYCYGDYCTRGPNAKSNGILHGCSSSPPLDGVVSECKIAESLYDLHTNCYCKNNNFCNASPLVLWFVALAASLAVIICFVD</sequence>
<name>A0ABR1BK49_NECAM</name>
<dbReference type="Proteomes" id="UP001303046">
    <property type="component" value="Unassembled WGS sequence"/>
</dbReference>
<organism evidence="2 3">
    <name type="scientific">Necator americanus</name>
    <name type="common">Human hookworm</name>
    <dbReference type="NCBI Taxonomy" id="51031"/>
    <lineage>
        <taxon>Eukaryota</taxon>
        <taxon>Metazoa</taxon>
        <taxon>Ecdysozoa</taxon>
        <taxon>Nematoda</taxon>
        <taxon>Chromadorea</taxon>
        <taxon>Rhabditida</taxon>
        <taxon>Rhabditina</taxon>
        <taxon>Rhabditomorpha</taxon>
        <taxon>Strongyloidea</taxon>
        <taxon>Ancylostomatidae</taxon>
        <taxon>Bunostominae</taxon>
        <taxon>Necator</taxon>
    </lineage>
</organism>
<protein>
    <recommendedName>
        <fullName evidence="4">Protein quiver</fullName>
    </recommendedName>
</protein>
<keyword evidence="1" id="KW-0812">Transmembrane</keyword>
<reference evidence="2 3" key="1">
    <citation type="submission" date="2023-08" db="EMBL/GenBank/DDBJ databases">
        <title>A Necator americanus chromosomal reference genome.</title>
        <authorList>
            <person name="Ilik V."/>
            <person name="Petrzelkova K.J."/>
            <person name="Pardy F."/>
            <person name="Fuh T."/>
            <person name="Niatou-Singa F.S."/>
            <person name="Gouil Q."/>
            <person name="Baker L."/>
            <person name="Ritchie M.E."/>
            <person name="Jex A.R."/>
            <person name="Gazzola D."/>
            <person name="Li H."/>
            <person name="Toshio Fujiwara R."/>
            <person name="Zhan B."/>
            <person name="Aroian R.V."/>
            <person name="Pafco B."/>
            <person name="Schwarz E.M."/>
        </authorList>
    </citation>
    <scope>NUCLEOTIDE SEQUENCE [LARGE SCALE GENOMIC DNA]</scope>
    <source>
        <strain evidence="2 3">Aroian</strain>
        <tissue evidence="2">Whole animal</tissue>
    </source>
</reference>
<feature type="transmembrane region" description="Helical" evidence="1">
    <location>
        <begin position="127"/>
        <end position="145"/>
    </location>
</feature>
<accession>A0ABR1BK49</accession>
<keyword evidence="3" id="KW-1185">Reference proteome</keyword>
<evidence type="ECO:0000313" key="2">
    <source>
        <dbReference type="EMBL" id="KAK6725441.1"/>
    </source>
</evidence>
<keyword evidence="1" id="KW-0472">Membrane</keyword>
<gene>
    <name evidence="2" type="primary">Necator_chrI.g143</name>
    <name evidence="2" type="ORF">RB195_004022</name>
</gene>
<proteinExistence type="predicted"/>
<keyword evidence="1" id="KW-1133">Transmembrane helix</keyword>
<evidence type="ECO:0000256" key="1">
    <source>
        <dbReference type="SAM" id="Phobius"/>
    </source>
</evidence>
<comment type="caution">
    <text evidence="2">The sequence shown here is derived from an EMBL/GenBank/DDBJ whole genome shotgun (WGS) entry which is preliminary data.</text>
</comment>